<dbReference type="RefSeq" id="WP_379812506.1">
    <property type="nucleotide sequence ID" value="NZ_JBHUPC010000017.1"/>
</dbReference>
<name>A0ABW5YP34_9FLAO</name>
<organism evidence="1 2">
    <name type="scientific">Flavobacterium chuncheonense</name>
    <dbReference type="NCBI Taxonomy" id="2026653"/>
    <lineage>
        <taxon>Bacteria</taxon>
        <taxon>Pseudomonadati</taxon>
        <taxon>Bacteroidota</taxon>
        <taxon>Flavobacteriia</taxon>
        <taxon>Flavobacteriales</taxon>
        <taxon>Flavobacteriaceae</taxon>
        <taxon>Flavobacterium</taxon>
    </lineage>
</organism>
<accession>A0ABW5YP34</accession>
<dbReference type="Proteomes" id="UP001597534">
    <property type="component" value="Unassembled WGS sequence"/>
</dbReference>
<keyword evidence="2" id="KW-1185">Reference proteome</keyword>
<protein>
    <submittedName>
        <fullName evidence="1">Uncharacterized protein</fullName>
    </submittedName>
</protein>
<reference evidence="2" key="1">
    <citation type="journal article" date="2019" name="Int. J. Syst. Evol. Microbiol.">
        <title>The Global Catalogue of Microorganisms (GCM) 10K type strain sequencing project: providing services to taxonomists for standard genome sequencing and annotation.</title>
        <authorList>
            <consortium name="The Broad Institute Genomics Platform"/>
            <consortium name="The Broad Institute Genome Sequencing Center for Infectious Disease"/>
            <person name="Wu L."/>
            <person name="Ma J."/>
        </authorList>
    </citation>
    <scope>NUCLEOTIDE SEQUENCE [LARGE SCALE GENOMIC DNA]</scope>
    <source>
        <strain evidence="2">KCTC 22671</strain>
    </source>
</reference>
<gene>
    <name evidence="1" type="ORF">ACFS5J_12280</name>
</gene>
<dbReference type="EMBL" id="JBHUPC010000017">
    <property type="protein sequence ID" value="MFD2892789.1"/>
    <property type="molecule type" value="Genomic_DNA"/>
</dbReference>
<evidence type="ECO:0000313" key="1">
    <source>
        <dbReference type="EMBL" id="MFD2892789.1"/>
    </source>
</evidence>
<sequence>MKRLLFIFLVLIMGNSYSQKLTELNIKFMLRGNKYVCSSTVDTTALGGYGGNDNLPKKNAIEKFNAKSFILRIDTLNTSSIGNKYLAYKLYLINSTEEQIKLLASDSRI</sequence>
<evidence type="ECO:0000313" key="2">
    <source>
        <dbReference type="Proteomes" id="UP001597534"/>
    </source>
</evidence>
<proteinExistence type="predicted"/>
<comment type="caution">
    <text evidence="1">The sequence shown here is derived from an EMBL/GenBank/DDBJ whole genome shotgun (WGS) entry which is preliminary data.</text>
</comment>